<accession>A0A3P3YH27</accession>
<dbReference type="PROSITE" id="PS00108">
    <property type="entry name" value="PROTEIN_KINASE_ST"/>
    <property type="match status" value="1"/>
</dbReference>
<evidence type="ECO:0000256" key="9">
    <source>
        <dbReference type="ARBA" id="ARBA00022837"/>
    </source>
</evidence>
<evidence type="ECO:0000256" key="13">
    <source>
        <dbReference type="ARBA" id="ARBA00048679"/>
    </source>
</evidence>
<evidence type="ECO:0000313" key="18">
    <source>
        <dbReference type="EMBL" id="SPQ99260.1"/>
    </source>
</evidence>
<dbReference type="InterPro" id="IPR000719">
    <property type="entry name" value="Prot_kinase_dom"/>
</dbReference>
<dbReference type="InterPro" id="IPR008984">
    <property type="entry name" value="SMAD_FHA_dom_sf"/>
</dbReference>
<evidence type="ECO:0000256" key="5">
    <source>
        <dbReference type="ARBA" id="ARBA00022723"/>
    </source>
</evidence>
<feature type="binding site" evidence="14">
    <location>
        <position position="245"/>
    </location>
    <ligand>
        <name>ATP</name>
        <dbReference type="ChEBI" id="CHEBI:30616"/>
    </ligand>
</feature>
<comment type="catalytic activity">
    <reaction evidence="12">
        <text>L-threonyl-[protein] + ATP = O-phospho-L-threonyl-[protein] + ADP + H(+)</text>
        <dbReference type="Rhea" id="RHEA:46608"/>
        <dbReference type="Rhea" id="RHEA-COMP:11060"/>
        <dbReference type="Rhea" id="RHEA-COMP:11605"/>
        <dbReference type="ChEBI" id="CHEBI:15378"/>
        <dbReference type="ChEBI" id="CHEBI:30013"/>
        <dbReference type="ChEBI" id="CHEBI:30616"/>
        <dbReference type="ChEBI" id="CHEBI:61977"/>
        <dbReference type="ChEBI" id="CHEBI:456216"/>
        <dbReference type="EC" id="2.7.11.1"/>
    </reaction>
</comment>
<dbReference type="Gene3D" id="3.30.200.20">
    <property type="entry name" value="Phosphorylase Kinase, domain 1"/>
    <property type="match status" value="1"/>
</dbReference>
<keyword evidence="7 14" id="KW-0547">Nucleotide-binding</keyword>
<proteinExistence type="inferred from homology"/>
<dbReference type="Pfam" id="PF00069">
    <property type="entry name" value="Pkinase"/>
    <property type="match status" value="1"/>
</dbReference>
<dbReference type="AlphaFoldDB" id="A0A3P3YH27"/>
<dbReference type="SMART" id="SM00220">
    <property type="entry name" value="S_TKc"/>
    <property type="match status" value="1"/>
</dbReference>
<evidence type="ECO:0000256" key="12">
    <source>
        <dbReference type="ARBA" id="ARBA00047899"/>
    </source>
</evidence>
<dbReference type="EMBL" id="OVEO01000011">
    <property type="protein sequence ID" value="SPQ99260.1"/>
    <property type="molecule type" value="Genomic_DNA"/>
</dbReference>
<organism evidence="18 19">
    <name type="scientific">Plasmodiophora brassicae</name>
    <name type="common">Clubroot disease agent</name>
    <dbReference type="NCBI Taxonomy" id="37360"/>
    <lineage>
        <taxon>Eukaryota</taxon>
        <taxon>Sar</taxon>
        <taxon>Rhizaria</taxon>
        <taxon>Endomyxa</taxon>
        <taxon>Phytomyxea</taxon>
        <taxon>Plasmodiophorida</taxon>
        <taxon>Plasmodiophoridae</taxon>
        <taxon>Plasmodiophora</taxon>
    </lineage>
</organism>
<dbReference type="Gene3D" id="1.10.510.10">
    <property type="entry name" value="Transferase(Phosphotransferase) domain 1"/>
    <property type="match status" value="1"/>
</dbReference>
<feature type="domain" description="FHA" evidence="16">
    <location>
        <begin position="107"/>
        <end position="161"/>
    </location>
</feature>
<evidence type="ECO:0000259" key="17">
    <source>
        <dbReference type="PROSITE" id="PS50011"/>
    </source>
</evidence>
<evidence type="ECO:0000256" key="2">
    <source>
        <dbReference type="ARBA" id="ARBA00012513"/>
    </source>
</evidence>
<feature type="domain" description="Protein kinase" evidence="17">
    <location>
        <begin position="216"/>
        <end position="488"/>
    </location>
</feature>
<dbReference type="CDD" id="cd05117">
    <property type="entry name" value="STKc_CAMK"/>
    <property type="match status" value="1"/>
</dbReference>
<reference evidence="18 19" key="1">
    <citation type="submission" date="2018-03" db="EMBL/GenBank/DDBJ databases">
        <authorList>
            <person name="Fogelqvist J."/>
        </authorList>
    </citation>
    <scope>NUCLEOTIDE SEQUENCE [LARGE SCALE GENOMIC DNA]</scope>
</reference>
<evidence type="ECO:0000256" key="10">
    <source>
        <dbReference type="ARBA" id="ARBA00022840"/>
    </source>
</evidence>
<dbReference type="SUPFAM" id="SSF56112">
    <property type="entry name" value="Protein kinase-like (PK-like)"/>
    <property type="match status" value="1"/>
</dbReference>
<evidence type="ECO:0000256" key="8">
    <source>
        <dbReference type="ARBA" id="ARBA00022777"/>
    </source>
</evidence>
<dbReference type="Proteomes" id="UP000290189">
    <property type="component" value="Unassembled WGS sequence"/>
</dbReference>
<dbReference type="FunFam" id="1.10.510.10:FF:000571">
    <property type="entry name" value="Maternal embryonic leucine zipper kinase"/>
    <property type="match status" value="1"/>
</dbReference>
<dbReference type="GO" id="GO:0005524">
    <property type="term" value="F:ATP binding"/>
    <property type="evidence" value="ECO:0007669"/>
    <property type="project" value="UniProtKB-UniRule"/>
</dbReference>
<dbReference type="GO" id="GO:0004674">
    <property type="term" value="F:protein serine/threonine kinase activity"/>
    <property type="evidence" value="ECO:0007669"/>
    <property type="project" value="UniProtKB-KW"/>
</dbReference>
<comment type="similarity">
    <text evidence="11">Belongs to the protein kinase superfamily. Ser/Thr protein kinase family. CDPK subfamily.</text>
</comment>
<sequence>MCSTMAETGSGAVARITMMQRGSSCGAHRIRRAPAEGSRALAKTRSNVFPGGKAPSGAHRPRMAGTQTQDGAWGDDPACDEDSYEGWGRAVSTNPLFSHCALIGNPISFGRHPNCDVRIDNPAVSGAHFRIAREMNPSTGQNLVFIEDTSTNGTFVDDLKIGKGKRVVVTHGSEVTLIPPNKDGTRPRISFHVFFKEDEKQRHRQLQETNSPFAHYEQKELLGQGAYAVVYRCIHRATGNEFALKIIDKKKFAVSGPTRTNALLAEVHILSRLSHPHIIKLVDAYETNAYLYLVLELVTGGELFDEIIKIGRYPEDDARVIFTQMVGAVSYMHEQGIVHRDLKPENVLLRSPGALNIKISDFGLSRIVGESGLAQTLCGTANYLAPEIITAQAIPASGLTPAEVVGYGKAVDMWSLGVILYVILSGTAPFYEGRNTPVFDQIKSGDYSFPGEAWDGVSAEAIDLVKSLLQVDPRKRFTSDQVRKHPWMIGATKKARPISLLLPPGIASSDNVTPKRARIA</sequence>
<dbReference type="Gene3D" id="2.60.200.20">
    <property type="match status" value="1"/>
</dbReference>
<protein>
    <recommendedName>
        <fullName evidence="2">non-specific serine/threonine protein kinase</fullName>
        <ecNumber evidence="2">2.7.11.1</ecNumber>
    </recommendedName>
</protein>
<name>A0A3P3YH27_PLABS</name>
<keyword evidence="18" id="KW-0496">Mitochondrion</keyword>
<evidence type="ECO:0000313" key="19">
    <source>
        <dbReference type="Proteomes" id="UP000290189"/>
    </source>
</evidence>
<dbReference type="InterPro" id="IPR008271">
    <property type="entry name" value="Ser/Thr_kinase_AS"/>
</dbReference>
<dbReference type="EC" id="2.7.11.1" evidence="2"/>
<dbReference type="GO" id="GO:0046872">
    <property type="term" value="F:metal ion binding"/>
    <property type="evidence" value="ECO:0007669"/>
    <property type="project" value="UniProtKB-KW"/>
</dbReference>
<evidence type="ECO:0000256" key="4">
    <source>
        <dbReference type="ARBA" id="ARBA00022679"/>
    </source>
</evidence>
<feature type="region of interest" description="Disordered" evidence="15">
    <location>
        <begin position="46"/>
        <end position="76"/>
    </location>
</feature>
<dbReference type="FunFam" id="3.30.200.20:FF:000315">
    <property type="entry name" value="Calcium-dependent protein kinase 3"/>
    <property type="match status" value="1"/>
</dbReference>
<keyword evidence="6" id="KW-0677">Repeat</keyword>
<gene>
    <name evidence="18" type="ORF">PLBR_LOCUS6475</name>
</gene>
<keyword evidence="9" id="KW-0106">Calcium</keyword>
<comment type="catalytic activity">
    <reaction evidence="13">
        <text>L-seryl-[protein] + ATP = O-phospho-L-seryl-[protein] + ADP + H(+)</text>
        <dbReference type="Rhea" id="RHEA:17989"/>
        <dbReference type="Rhea" id="RHEA-COMP:9863"/>
        <dbReference type="Rhea" id="RHEA-COMP:11604"/>
        <dbReference type="ChEBI" id="CHEBI:15378"/>
        <dbReference type="ChEBI" id="CHEBI:29999"/>
        <dbReference type="ChEBI" id="CHEBI:30616"/>
        <dbReference type="ChEBI" id="CHEBI:83421"/>
        <dbReference type="ChEBI" id="CHEBI:456216"/>
        <dbReference type="EC" id="2.7.11.1"/>
    </reaction>
</comment>
<evidence type="ECO:0000256" key="1">
    <source>
        <dbReference type="ARBA" id="ARBA00001946"/>
    </source>
</evidence>
<keyword evidence="3" id="KW-0723">Serine/threonine-protein kinase</keyword>
<dbReference type="PROSITE" id="PS50006">
    <property type="entry name" value="FHA_DOMAIN"/>
    <property type="match status" value="1"/>
</dbReference>
<dbReference type="PROSITE" id="PS00107">
    <property type="entry name" value="PROTEIN_KINASE_ATP"/>
    <property type="match status" value="1"/>
</dbReference>
<comment type="cofactor">
    <cofactor evidence="1">
        <name>Mg(2+)</name>
        <dbReference type="ChEBI" id="CHEBI:18420"/>
    </cofactor>
</comment>
<dbReference type="SMART" id="SM00240">
    <property type="entry name" value="FHA"/>
    <property type="match status" value="1"/>
</dbReference>
<evidence type="ECO:0000256" key="7">
    <source>
        <dbReference type="ARBA" id="ARBA00022741"/>
    </source>
</evidence>
<dbReference type="PANTHER" id="PTHR24347">
    <property type="entry name" value="SERINE/THREONINE-PROTEIN KINASE"/>
    <property type="match status" value="1"/>
</dbReference>
<dbReference type="Pfam" id="PF00498">
    <property type="entry name" value="FHA"/>
    <property type="match status" value="1"/>
</dbReference>
<keyword evidence="8" id="KW-0418">Kinase</keyword>
<dbReference type="InterPro" id="IPR000253">
    <property type="entry name" value="FHA_dom"/>
</dbReference>
<dbReference type="InterPro" id="IPR011009">
    <property type="entry name" value="Kinase-like_dom_sf"/>
</dbReference>
<keyword evidence="10 14" id="KW-0067">ATP-binding</keyword>
<evidence type="ECO:0000256" key="6">
    <source>
        <dbReference type="ARBA" id="ARBA00022737"/>
    </source>
</evidence>
<keyword evidence="5" id="KW-0479">Metal-binding</keyword>
<evidence type="ECO:0000259" key="16">
    <source>
        <dbReference type="PROSITE" id="PS50006"/>
    </source>
</evidence>
<evidence type="ECO:0000256" key="3">
    <source>
        <dbReference type="ARBA" id="ARBA00022527"/>
    </source>
</evidence>
<keyword evidence="4" id="KW-0808">Transferase</keyword>
<dbReference type="SUPFAM" id="SSF49879">
    <property type="entry name" value="SMAD/FHA domain"/>
    <property type="match status" value="1"/>
</dbReference>
<evidence type="ECO:0000256" key="15">
    <source>
        <dbReference type="SAM" id="MobiDB-lite"/>
    </source>
</evidence>
<evidence type="ECO:0000256" key="14">
    <source>
        <dbReference type="PROSITE-ProRule" id="PRU10141"/>
    </source>
</evidence>
<dbReference type="PROSITE" id="PS50011">
    <property type="entry name" value="PROTEIN_KINASE_DOM"/>
    <property type="match status" value="1"/>
</dbReference>
<dbReference type="InterPro" id="IPR017441">
    <property type="entry name" value="Protein_kinase_ATP_BS"/>
</dbReference>
<evidence type="ECO:0000256" key="11">
    <source>
        <dbReference type="ARBA" id="ARBA00024334"/>
    </source>
</evidence>
<geneLocation type="mitochondrion" evidence="18"/>